<dbReference type="PANTHER" id="PTHR12338">
    <property type="entry name" value="AUTOTRANSPORTER"/>
    <property type="match status" value="1"/>
</dbReference>
<dbReference type="Gene3D" id="2.160.20.10">
    <property type="entry name" value="Single-stranded right-handed beta-helix, Pectin lyase-like"/>
    <property type="match status" value="1"/>
</dbReference>
<dbReference type="KEGG" id="pfb:VO64_5904"/>
<dbReference type="InterPro" id="IPR011050">
    <property type="entry name" value="Pectin_lyase_fold/virulence"/>
</dbReference>
<evidence type="ECO:0000313" key="4">
    <source>
        <dbReference type="Proteomes" id="UP000033099"/>
    </source>
</evidence>
<dbReference type="Proteomes" id="UP000033099">
    <property type="component" value="Chromosome"/>
</dbReference>
<name>A0AAU8TWN8_9PSED</name>
<feature type="domain" description="Filamentous haemagglutinin FhaB/tRNA nuclease CdiA-like TPS" evidence="2">
    <location>
        <begin position="60"/>
        <end position="169"/>
    </location>
</feature>
<proteinExistence type="predicted"/>
<feature type="region of interest" description="Disordered" evidence="1">
    <location>
        <begin position="2547"/>
        <end position="2575"/>
    </location>
</feature>
<dbReference type="Pfam" id="PF05860">
    <property type="entry name" value="TPS"/>
    <property type="match status" value="1"/>
</dbReference>
<dbReference type="InterPro" id="IPR012334">
    <property type="entry name" value="Pectin_lyas_fold"/>
</dbReference>
<feature type="region of interest" description="Disordered" evidence="1">
    <location>
        <begin position="1475"/>
        <end position="1504"/>
    </location>
</feature>
<organism evidence="3 4">
    <name type="scientific">Pseudomonas synxantha</name>
    <dbReference type="NCBI Taxonomy" id="47883"/>
    <lineage>
        <taxon>Bacteria</taxon>
        <taxon>Pseudomonadati</taxon>
        <taxon>Pseudomonadota</taxon>
        <taxon>Gammaproteobacteria</taxon>
        <taxon>Pseudomonadales</taxon>
        <taxon>Pseudomonadaceae</taxon>
        <taxon>Pseudomonas</taxon>
    </lineage>
</organism>
<sequence>MLLSIPLLIPGVYAAFILSLYQFFPPSSCSSASCSFEAASRSAGSFCAGGGGFSANSSIAADGGRVVAGQAIISSASGATTISQSSKRAAIDWNNFNIGRDEKVQFNQPGVDSATLNRVVGAGQTTIDGILSANGRVFIVNPSGVVFGKGASVDVGALTATTLGISNEAFMQGGDSLQFGSTGNTVPGFVKVEAGAQITAKSFVALLAENTVSNAGTITAGTDANVADRGIAMVAGTAASTIRLGGFDVTVDQQSMSALVANSGDLVIGESMKDGSILLNAAGRNALMRSLLSSSGEIINKSRGAGSVTSLVSAGGLSHIGDIQAAAGGVEMHAPEIAIDGNVTVGDNKTVVPTKVNIGGGNTEHVTQGLESVITANSQSHAQVNVEAKKVLKLSGEMVALPGEVSLKSTILDVGLLVPVADKVARSGVEAWAKLPLKTAGDLEVYYGMDDQMYSEDGVRLAPDEHLYDAVDKHDVGMVGSASKSSGGYYEHPIISSKLPKGAFLLDEDYMGAFSYAGGSTRTDIHLGIAYILNGLVYVRGFVLAGPHGSYEGGVKVADLVVGKLSNDGEVFKVYLESDEQLYRMNLGLLGAGRMFLDRGEYEYDSAGYPYELRNFLAVAAKPYANKILASRFLEDFILSLSANLKARKEIEADLRGMTYKTRAEVSDAITLVMVKHSVADIHIVDSEGTKTSVFLGSDDKLVDEGGVLLDGRSVVVRDTGTNGSAINLYGSIVGGELKLDEVSEKALADRIRGAYEPAPNYQTADGQQVFRDPLTGELVADAKGAKFGAGAKIVLVNPTELVKTGTDKEMLNGHEVELNKFQEQAVKNAAAAQGIVVDTLGAPVPEAGVTNAKPLQKTFDEAALRKELKDHNTKYPKDLLDVETVVKEAKTKFEQNAAGVYRVHDTQGNEKLVDADLKPLDQIKTPDGKEVHVIQVPVDPKHPEGPKVPGYVKPGTTLPVDPKTGLPADGTLQTEIKITAETGEKAKVYRDRDGKLVGADGKVLNGVPVTVTGEGLDKTEHVLNGTVTSGELSINKDQITAQVRKAIGGYERAPNYQTADGHDVFRDPLTGELVADAKGAKFGAGAKIVLVNPTELVKTGTDKEMLNGHEVELNKFQEQAVKNAAAAKGIVVDTLGAPVPEAGVTNLTPVKGDSHVYRVHDAKGNEKLVDADLKPLEQIKTPNGKPVDVIQVPVDPKHPEGPKVPGYVKHGTQLPVDPQTGLPMVSALQKNIKIVGQVGDKAKVYATADGKLADSEGHVLSGAKVTLTTTKVGTSDVVSGEATIKNGQLELSDELKHKMTTFDQAPDYQADGQPVFRNSMTGELVKDAKGTALDATAKIVLVKGKVLVEGPGTLAPGNKVRHHDEVDQPLANGLVVDTHGAPLPEAGVTNAKPVVVDSAQETKITQEVAAWNLAHPQNRRTAADEITQAKLNAAGVYRVHDTQGNEKLVDADLKPLDQIKTPDGKEVHVIQVPVDPKHPEGPKVPGYVKPGTTLPVDPKTGLPADGTLQTEIKITAETGEKAKVYRDRDGKLVGADGKVLNGVPVTVTGEGLDKTEHVLNGTVTSGELSINKDQITAQVRKAIGGYERAPNYQTADGHDVFRDPLTGELVADAKGAKFGAGAKIVLVNPTELVKTGTDKEMLNGHEVELNKFQEQAVKNAAAAKGIVVDTLGAPVPEAGVTNLTPVKGDSHVYRVHDAKGNEKLVDADLKPLEQIKTPNGKPVDVIQVPVDPKHPEGPKVPGYVKHGTQLPVDPQTGLPMVSALQKNIKIVGQVGDKAKVYATADGKLADSEGHVLSGAKVTLTTTKVGTSDVVSGEATIKNGQLELSDELKHKMTTFDQAPDYQADGQPVFRNSMTGELVKDAKGTALDATAKIVLVKGKVLVEGPGTLAPGNKVRHHDEVDQPLANGLVVDTHGAPLPEAGVTNAKPVVVDSAQETKITQEVAAWNLAHPQNRRTAADEITQAKLNAAGVYRVHDTQGNEKLVDADLKPLDQIKTPDGKEVHVIQVPVDPKHPEGPKVPGYVKPGTTLPVDPKTGLPADGTLQTEIKITAETGEKAKVYRDRDGKLVGADGKVLNGVPVTVTGEGLDKTEHVLNGTVTSGELSINKDQITAQVRKAIGGYERAPNYQTADGHDVFRDPLTGELVADAKGAKFGAGAKIVLVNPTELVKTGTDKEMLNGHEVELNKFQEQAVKNAAAAKGIVVDTLGAPVPEAGVTNLTPVKGDSHVYRVHDAKGNEKLVDADLKPLEQIKTPNGKPVDVIQVPVDPKHPEGPKVPGYVKHGTQLPVDPQTGLPMVSALQKNIKIVGQVGDKAKVYATADGKLADSEGHVLSGAKVTLTTTKVGTSDVVSGEATIKNGQLELSDELKHKMTTFDQAPDYQADGQPVFRNSMTGELVKDAKGTALDATAKIVLVKGKVLVEGPGTLAPGNKVRHHDEVDQPLANGLVVDTHGAPLPEAGVTNAKPVVVDSAQETKITQEVAAWNLAHPQNRRTAADEITQAKLNAAGVYRVHDTQGNEKLVDADLKPLDQIKTPDGKEVHVIQVPVDPKHPEGPKVPGYVKPGTTLPVDPKTGLPADGTLQTEIKITAETGEKAKVYRDRDGKLVGADGKVLNGVPVTVTGEGLDKTEHVLNGTVTSGELSINKDQITAQVRKAIGGYERAPNYQTADGHDVFRDPLTGELVADAKGAKFGAGAKIVLVNPTELVKTGTDKEMLNGHEVELNKFQEQAVKNAAAAKGIVVDTLGAPVPEAGVTNLTPVKGDSHVYRVHDAKGNEKLVDADLKPLEQIKTPNGKPVDVIQVPVDPKHPEGPKVPGYVKHGTQLPVDPQTGLPMVSALQKNIKIVGQVGDKAKVYATADGKLADSEGHVLSGAKVTLTTTKVGTSDVVSGEATIKNGQLELSDELKHKMTTFDQAPDYQADGQPVFRNSMTGELVKDAKGTALDATAKIVLVKGKVLVEGPGTLAPGNKVRHHDEVDQPLANGLVVDTHGAPLPEAGVTNAKPVVVDSAQETKITQEVAAWNLAHPQNRRTAADEITQAKLNAAGVYRVHDTQGNEKLVDADLKPLDQIKTPDGKEVHVIQVPVDPKHPEGPKVPGYVKPGTTLPVDPKTGLPADGTLQTEIKITAETGEKAKVYRDRDGKLVGADGKVLNGVPVTVTGEGLDKTEHVLNGTVTSGELSINKDQITAQVRKAIGGYERAPNYQTADGHDVFRDPLTGELVADAKGAKFGAGAKIVLVNPTELVKTGTDKEMLNGHEVELNKFQEQAVKNAAAAKGIVVDTLGAPVPEAGVTNLTPVKGDSHVYRVHDAKGNEKLVDADLKPLEQIKTPNGKPVDVIQVPVDPKHPEGPKVPGYVKHGTQLPVDPQTGLPMVSALQKNIKIVGQVGDKAKVYATADGKLADSEGHVLSGAKVTLTTTKVGTSDVVSGEATIKNGQLELSDELKHKMTTFDQAPDYQADGQPVFRNSMTGELVKDAKGTALDATAKIVLVKGKVLVEGPGTLAPGNKVRHHDEVDQPLANGLVVDTHGAPLPEAGVTNAKPVVVDSAQETKITQEVAAWNLAHPQNRRTAADEITQAKLNAAGVYRVHDTQGNEKLVDADLKPLDQIKTPDGKEVHVIQVPVDPKHPEGPKVPGYVKPGTTLPVDPKTGLPADGTLQTEIKITAETGEKAKVYRDRDGKLVGADGKVLNGVPVTVTGEGLDKTEHVLNGTVTSGELSINKDQITAQVRKAIGGYERAPNYQTADGHDVFRDPLTGELVADAKGAKFGAGRRSCWLTRRSWSRPAPTKRCLTATK</sequence>
<protein>
    <recommendedName>
        <fullName evidence="2">Filamentous haemagglutinin FhaB/tRNA nuclease CdiA-like TPS domain-containing protein</fullName>
    </recommendedName>
</protein>
<evidence type="ECO:0000259" key="2">
    <source>
        <dbReference type="SMART" id="SM00912"/>
    </source>
</evidence>
<evidence type="ECO:0000256" key="1">
    <source>
        <dbReference type="SAM" id="MobiDB-lite"/>
    </source>
</evidence>
<dbReference type="InterPro" id="IPR008638">
    <property type="entry name" value="FhaB/CdiA-like_TPS"/>
</dbReference>
<reference evidence="3 4" key="1">
    <citation type="journal article" date="2015" name="Genome Announc.">
        <title>Complete Genome Sequence of Biocontrol Strain Pseudomonas fluorescens LBUM223.</title>
        <authorList>
            <person name="Roquigny R."/>
            <person name="Arseneault T."/>
            <person name="Gadkar V.J."/>
            <person name="Novinscak A."/>
            <person name="Joly D.L."/>
            <person name="Filion M."/>
        </authorList>
    </citation>
    <scope>NUCLEOTIDE SEQUENCE [LARGE SCALE GENOMIC DNA]</scope>
    <source>
        <strain evidence="3 4">LBUM223</strain>
    </source>
</reference>
<dbReference type="PANTHER" id="PTHR12338:SF5">
    <property type="entry name" value="ANTIGEN 43-RELATED"/>
    <property type="match status" value="1"/>
</dbReference>
<dbReference type="SUPFAM" id="SSF51126">
    <property type="entry name" value="Pectin lyase-like"/>
    <property type="match status" value="1"/>
</dbReference>
<feature type="region of interest" description="Disordered" evidence="1">
    <location>
        <begin position="3083"/>
        <end position="3111"/>
    </location>
</feature>
<accession>A0AAU8TWN8</accession>
<evidence type="ECO:0000313" key="3">
    <source>
        <dbReference type="EMBL" id="AKA86450.1"/>
    </source>
</evidence>
<feature type="region of interest" description="Disordered" evidence="1">
    <location>
        <begin position="2011"/>
        <end position="2039"/>
    </location>
</feature>
<feature type="region of interest" description="Disordered" evidence="1">
    <location>
        <begin position="939"/>
        <end position="969"/>
    </location>
</feature>
<dbReference type="NCBIfam" id="TIGR01901">
    <property type="entry name" value="adhes_NPXG"/>
    <property type="match status" value="1"/>
</dbReference>
<feature type="region of interest" description="Disordered" evidence="1">
    <location>
        <begin position="3619"/>
        <end position="3648"/>
    </location>
</feature>
<dbReference type="EMBL" id="CP011117">
    <property type="protein sequence ID" value="AKA86450.1"/>
    <property type="molecule type" value="Genomic_DNA"/>
</dbReference>
<dbReference type="InterPro" id="IPR050909">
    <property type="entry name" value="Bact_Autotransporter_VF"/>
</dbReference>
<gene>
    <name evidence="3" type="ORF">VO64_5904</name>
</gene>
<dbReference type="SMART" id="SM00912">
    <property type="entry name" value="Haemagg_act"/>
    <property type="match status" value="1"/>
</dbReference>